<organism evidence="1 2">
    <name type="scientific">Ciona intestinalis</name>
    <name type="common">Transparent sea squirt</name>
    <name type="synonym">Ascidia intestinalis</name>
    <dbReference type="NCBI Taxonomy" id="7719"/>
    <lineage>
        <taxon>Eukaryota</taxon>
        <taxon>Metazoa</taxon>
        <taxon>Chordata</taxon>
        <taxon>Tunicata</taxon>
        <taxon>Ascidiacea</taxon>
        <taxon>Phlebobranchia</taxon>
        <taxon>Cionidae</taxon>
        <taxon>Ciona</taxon>
    </lineage>
</organism>
<dbReference type="InParanoid" id="H2XYS0"/>
<proteinExistence type="predicted"/>
<accession>H2XYS0</accession>
<dbReference type="Ensembl" id="ENSCINT00000030347.1">
    <property type="protein sequence ID" value="ENSCINP00000034804.1"/>
    <property type="gene ID" value="ENSCING00000022460.1"/>
</dbReference>
<dbReference type="HOGENOM" id="CLU_3260247_0_0_1"/>
<evidence type="ECO:0000313" key="1">
    <source>
        <dbReference type="Ensembl" id="ENSCINP00000034804.1"/>
    </source>
</evidence>
<evidence type="ECO:0000313" key="2">
    <source>
        <dbReference type="Proteomes" id="UP000008144"/>
    </source>
</evidence>
<reference evidence="1" key="2">
    <citation type="journal article" date="2008" name="Genome Biol.">
        <title>Improved genome assembly and evidence-based global gene model set for the chordate Ciona intestinalis: new insight into intron and operon populations.</title>
        <authorList>
            <person name="Satou Y."/>
            <person name="Mineta K."/>
            <person name="Ogasawara M."/>
            <person name="Sasakura Y."/>
            <person name="Shoguchi E."/>
            <person name="Ueno K."/>
            <person name="Yamada L."/>
            <person name="Matsumoto J."/>
            <person name="Wasserscheid J."/>
            <person name="Dewar K."/>
            <person name="Wiley G.B."/>
            <person name="Macmil S.L."/>
            <person name="Roe B.A."/>
            <person name="Zeller R.W."/>
            <person name="Hastings K.E."/>
            <person name="Lemaire P."/>
            <person name="Lindquist E."/>
            <person name="Endo T."/>
            <person name="Hotta K."/>
            <person name="Inaba K."/>
        </authorList>
    </citation>
    <scope>NUCLEOTIDE SEQUENCE [LARGE SCALE GENOMIC DNA]</scope>
    <source>
        <strain evidence="1">wild type</strain>
    </source>
</reference>
<dbReference type="EMBL" id="EAAA01002367">
    <property type="status" value="NOT_ANNOTATED_CDS"/>
    <property type="molecule type" value="Genomic_DNA"/>
</dbReference>
<dbReference type="Proteomes" id="UP000008144">
    <property type="component" value="Chromosome 7"/>
</dbReference>
<name>H2XYS0_CIOIN</name>
<dbReference type="AlphaFoldDB" id="H2XYS0"/>
<reference evidence="2" key="1">
    <citation type="journal article" date="2002" name="Science">
        <title>The draft genome of Ciona intestinalis: insights into chordate and vertebrate origins.</title>
        <authorList>
            <person name="Dehal P."/>
            <person name="Satou Y."/>
            <person name="Campbell R.K."/>
            <person name="Chapman J."/>
            <person name="Degnan B."/>
            <person name="De Tomaso A."/>
            <person name="Davidson B."/>
            <person name="Di Gregorio A."/>
            <person name="Gelpke M."/>
            <person name="Goodstein D.M."/>
            <person name="Harafuji N."/>
            <person name="Hastings K.E."/>
            <person name="Ho I."/>
            <person name="Hotta K."/>
            <person name="Huang W."/>
            <person name="Kawashima T."/>
            <person name="Lemaire P."/>
            <person name="Martinez D."/>
            <person name="Meinertzhagen I.A."/>
            <person name="Necula S."/>
            <person name="Nonaka M."/>
            <person name="Putnam N."/>
            <person name="Rash S."/>
            <person name="Saiga H."/>
            <person name="Satake M."/>
            <person name="Terry A."/>
            <person name="Yamada L."/>
            <person name="Wang H.G."/>
            <person name="Awazu S."/>
            <person name="Azumi K."/>
            <person name="Boore J."/>
            <person name="Branno M."/>
            <person name="Chin-Bow S."/>
            <person name="DeSantis R."/>
            <person name="Doyle S."/>
            <person name="Francino P."/>
            <person name="Keys D.N."/>
            <person name="Haga S."/>
            <person name="Hayashi H."/>
            <person name="Hino K."/>
            <person name="Imai K.S."/>
            <person name="Inaba K."/>
            <person name="Kano S."/>
            <person name="Kobayashi K."/>
            <person name="Kobayashi M."/>
            <person name="Lee B.I."/>
            <person name="Makabe K.W."/>
            <person name="Manohar C."/>
            <person name="Matassi G."/>
            <person name="Medina M."/>
            <person name="Mochizuki Y."/>
            <person name="Mount S."/>
            <person name="Morishita T."/>
            <person name="Miura S."/>
            <person name="Nakayama A."/>
            <person name="Nishizaka S."/>
            <person name="Nomoto H."/>
            <person name="Ohta F."/>
            <person name="Oishi K."/>
            <person name="Rigoutsos I."/>
            <person name="Sano M."/>
            <person name="Sasaki A."/>
            <person name="Sasakura Y."/>
            <person name="Shoguchi E."/>
            <person name="Shin-i T."/>
            <person name="Spagnuolo A."/>
            <person name="Stainier D."/>
            <person name="Suzuki M.M."/>
            <person name="Tassy O."/>
            <person name="Takatori N."/>
            <person name="Tokuoka M."/>
            <person name="Yagi K."/>
            <person name="Yoshizaki F."/>
            <person name="Wada S."/>
            <person name="Zhang C."/>
            <person name="Hyatt P.D."/>
            <person name="Larimer F."/>
            <person name="Detter C."/>
            <person name="Doggett N."/>
            <person name="Glavina T."/>
            <person name="Hawkins T."/>
            <person name="Richardson P."/>
            <person name="Lucas S."/>
            <person name="Kohara Y."/>
            <person name="Levine M."/>
            <person name="Satoh N."/>
            <person name="Rokhsar D.S."/>
        </authorList>
    </citation>
    <scope>NUCLEOTIDE SEQUENCE [LARGE SCALE GENOMIC DNA]</scope>
</reference>
<keyword evidence="2" id="KW-1185">Reference proteome</keyword>
<reference evidence="1" key="3">
    <citation type="submission" date="2025-08" db="UniProtKB">
        <authorList>
            <consortium name="Ensembl"/>
        </authorList>
    </citation>
    <scope>IDENTIFICATION</scope>
</reference>
<sequence>MFPVYNPTPVITGSCRLSYLARLLVSVLRKAWAFAFGGSRYG</sequence>
<reference evidence="1" key="4">
    <citation type="submission" date="2025-09" db="UniProtKB">
        <authorList>
            <consortium name="Ensembl"/>
        </authorList>
    </citation>
    <scope>IDENTIFICATION</scope>
</reference>
<protein>
    <submittedName>
        <fullName evidence="1">Uncharacterized protein</fullName>
    </submittedName>
</protein>